<feature type="region of interest" description="Disordered" evidence="1">
    <location>
        <begin position="740"/>
        <end position="813"/>
    </location>
</feature>
<protein>
    <submittedName>
        <fullName evidence="4">DUF6049 family protein</fullName>
    </submittedName>
</protein>
<name>A0ABT2JN28_9ACTN</name>
<feature type="chain" id="PRO_5047372007" evidence="3">
    <location>
        <begin position="36"/>
        <end position="813"/>
    </location>
</feature>
<gene>
    <name evidence="4" type="ORF">LHJ74_04665</name>
</gene>
<sequence length="813" mass="85975">MQGTPPAPARRRLRRAAVALIAVMPLLGAAVPAQGAPTGQSSASLSAQTAQSRQASYDSAAAPASARSPQAPSAPRGSRTTDVSVNAITPAVPEPGGTLTLEGTITNKGDATIGNAHLGLRLSSAMNSRSTLDQASRRTGFLLSADGPEIPGQTKKIKALRPGVTLDFSLTVPVDELGLGPSGVYHLGVSLTGQTKARPYPQILGIRRSFLPWQTTEAQTKTELTYMWPLISSSHLTARTESDEQQTPVFRDDELAKDIAPGGRLQQLVALGSKLPITWVVDPDLLASVDAMTGPYEVRTEDDKTTPGKGQEQAKQWLNSLQEAVEGEEIIALPFADPDLASLAHRGREVGGTLSRLRPATELAVDTVETILHMTPNTDFAWPAEGAVDSSVVQVATSGGAHNVIARSDSLREGGLHYTPTGARPIGGGTTAVVADHGLSTAFSGDMSRAGAATQAVQRFLSETLTITQQVPNQQRSLVVAPQRMPTVSQAQAMADALQSLSGGDRWTTALSLPKAAKAKPDPSAKRSVPGPGSYPGRLRKQELPAEAFLDVQETQGLLGDFRKILTQEDKVVTPFGNAIDREVSNSWRGRPDEAARFRNSVQGRLKGLTRKVELIQKSDLTLSGRSATIPVTVQNNLLQGVNGLELRLKSSRSIGLEVQDGQPVAVDGGHSQSVKFETTAKANGRTTVTAQLFTADDKPYGPPMDFQVKVTSITSTVLLVIAGGVLLVVLAGIRMYTQRRRRGPAQDPEAPLDPDAPLDDASEEEEDEDESGEGTDEGTDEGTADAGQPGERRPDTTAESGGPQDTGEKVDR</sequence>
<organism evidence="4 5">
    <name type="scientific">Streptomyces gossypii</name>
    <dbReference type="NCBI Taxonomy" id="2883101"/>
    <lineage>
        <taxon>Bacteria</taxon>
        <taxon>Bacillati</taxon>
        <taxon>Actinomycetota</taxon>
        <taxon>Actinomycetes</taxon>
        <taxon>Kitasatosporales</taxon>
        <taxon>Streptomycetaceae</taxon>
        <taxon>Streptomyces</taxon>
    </lineage>
</organism>
<dbReference type="InterPro" id="IPR046112">
    <property type="entry name" value="DUF6049"/>
</dbReference>
<dbReference type="InterPro" id="IPR013783">
    <property type="entry name" value="Ig-like_fold"/>
</dbReference>
<evidence type="ECO:0000256" key="2">
    <source>
        <dbReference type="SAM" id="Phobius"/>
    </source>
</evidence>
<feature type="compositionally biased region" description="Acidic residues" evidence="1">
    <location>
        <begin position="751"/>
        <end position="784"/>
    </location>
</feature>
<proteinExistence type="predicted"/>
<keyword evidence="2" id="KW-1133">Transmembrane helix</keyword>
<evidence type="ECO:0000313" key="5">
    <source>
        <dbReference type="Proteomes" id="UP001156389"/>
    </source>
</evidence>
<feature type="signal peptide" evidence="3">
    <location>
        <begin position="1"/>
        <end position="35"/>
    </location>
</feature>
<keyword evidence="2" id="KW-0812">Transmembrane</keyword>
<comment type="caution">
    <text evidence="4">The sequence shown here is derived from an EMBL/GenBank/DDBJ whole genome shotgun (WGS) entry which is preliminary data.</text>
</comment>
<keyword evidence="3" id="KW-0732">Signal</keyword>
<evidence type="ECO:0000313" key="4">
    <source>
        <dbReference type="EMBL" id="MCT2589231.1"/>
    </source>
</evidence>
<dbReference type="Gene3D" id="2.60.40.10">
    <property type="entry name" value="Immunoglobulins"/>
    <property type="match status" value="1"/>
</dbReference>
<accession>A0ABT2JN28</accession>
<dbReference type="Proteomes" id="UP001156389">
    <property type="component" value="Unassembled WGS sequence"/>
</dbReference>
<evidence type="ECO:0000256" key="1">
    <source>
        <dbReference type="SAM" id="MobiDB-lite"/>
    </source>
</evidence>
<dbReference type="EMBL" id="JAJAGO010000002">
    <property type="protein sequence ID" value="MCT2589231.1"/>
    <property type="molecule type" value="Genomic_DNA"/>
</dbReference>
<evidence type="ECO:0000256" key="3">
    <source>
        <dbReference type="SAM" id="SignalP"/>
    </source>
</evidence>
<feature type="region of interest" description="Disordered" evidence="1">
    <location>
        <begin position="515"/>
        <end position="539"/>
    </location>
</feature>
<reference evidence="4 5" key="1">
    <citation type="submission" date="2021-10" db="EMBL/GenBank/DDBJ databases">
        <title>Streptomyces gossypii sp. nov., isolated from soil collected from cotton field.</title>
        <authorList>
            <person name="Ge X."/>
            <person name="Chen X."/>
            <person name="Liu W."/>
        </authorList>
    </citation>
    <scope>NUCLEOTIDE SEQUENCE [LARGE SCALE GENOMIC DNA]</scope>
    <source>
        <strain evidence="4 5">N2-109</strain>
    </source>
</reference>
<feature type="transmembrane region" description="Helical" evidence="2">
    <location>
        <begin position="714"/>
        <end position="734"/>
    </location>
</feature>
<feature type="region of interest" description="Disordered" evidence="1">
    <location>
        <begin position="32"/>
        <end position="99"/>
    </location>
</feature>
<feature type="compositionally biased region" description="Low complexity" evidence="1">
    <location>
        <begin position="40"/>
        <end position="78"/>
    </location>
</feature>
<dbReference type="Pfam" id="PF19516">
    <property type="entry name" value="DUF6049"/>
    <property type="match status" value="1"/>
</dbReference>
<keyword evidence="5" id="KW-1185">Reference proteome</keyword>
<dbReference type="RefSeq" id="WP_260216217.1">
    <property type="nucleotide sequence ID" value="NZ_JAJAGO010000002.1"/>
</dbReference>
<keyword evidence="2" id="KW-0472">Membrane</keyword>